<dbReference type="Proteomes" id="UP000078534">
    <property type="component" value="Unassembled WGS sequence"/>
</dbReference>
<reference evidence="8" key="1">
    <citation type="submission" date="2016-04" db="EMBL/GenBank/DDBJ databases">
        <authorList>
            <person name="Lyu Z."/>
            <person name="Lyu W."/>
        </authorList>
    </citation>
    <scope>NUCLEOTIDE SEQUENCE [LARGE SCALE GENOMIC DNA]</scope>
    <source>
        <strain evidence="8">C44</strain>
    </source>
</reference>
<feature type="transmembrane region" description="Helical" evidence="6">
    <location>
        <begin position="263"/>
        <end position="281"/>
    </location>
</feature>
<evidence type="ECO:0000256" key="5">
    <source>
        <dbReference type="ARBA" id="ARBA00023136"/>
    </source>
</evidence>
<organism evidence="7 8">
    <name type="scientific">Metabacillus litoralis</name>
    <dbReference type="NCBI Taxonomy" id="152268"/>
    <lineage>
        <taxon>Bacteria</taxon>
        <taxon>Bacillati</taxon>
        <taxon>Bacillota</taxon>
        <taxon>Bacilli</taxon>
        <taxon>Bacillales</taxon>
        <taxon>Bacillaceae</taxon>
        <taxon>Metabacillus</taxon>
    </lineage>
</organism>
<protein>
    <recommendedName>
        <fullName evidence="6">Probable membrane transporter protein</fullName>
    </recommendedName>
</protein>
<dbReference type="PANTHER" id="PTHR43701:SF12">
    <property type="entry name" value="MEMBRANE TRANSPORTER PROTEIN YTNM-RELATED"/>
    <property type="match status" value="1"/>
</dbReference>
<evidence type="ECO:0000313" key="7">
    <source>
        <dbReference type="EMBL" id="OAS82632.1"/>
    </source>
</evidence>
<keyword evidence="5 6" id="KW-0472">Membrane</keyword>
<evidence type="ECO:0000256" key="2">
    <source>
        <dbReference type="ARBA" id="ARBA00009142"/>
    </source>
</evidence>
<feature type="transmembrane region" description="Helical" evidence="6">
    <location>
        <begin position="205"/>
        <end position="226"/>
    </location>
</feature>
<accession>A0A179SQR9</accession>
<sequence length="296" mass="31564">MKKLIIFAFIGLLAQLIDGALGMAYGVTSTSLLLAFGIAPAVASASVHLAEVVTTAASGASHIKFGNVDKQTVYRLIIPGSIGAFLGATFLSHLPGDLAKPYISLFLLILGAYVLIRFLFIFRPTEEKKGIALSRKQSFPLGLIAGFADATGGGGWGPIATPVLLSRKGMSPRKVVGTVDTSEFAIAVSATLGFLISLGWEEVNWFWVGALMVGGIIAAPIAAWLVQKIHAQLMGVLVGGFIILINARTLVNTWIENTTVYPYVYIGIAIIWIVAIFYTVAKIRNDNNINRAEINS</sequence>
<feature type="transmembrane region" description="Helical" evidence="6">
    <location>
        <begin position="32"/>
        <end position="53"/>
    </location>
</feature>
<name>A0A179SQR9_9BACI</name>
<feature type="transmembrane region" description="Helical" evidence="6">
    <location>
        <begin position="103"/>
        <end position="122"/>
    </location>
</feature>
<gene>
    <name evidence="7" type="ORF">A6K24_12575</name>
</gene>
<dbReference type="OrthoDB" id="45564at2"/>
<dbReference type="STRING" id="152268.A6K24_12575"/>
<evidence type="ECO:0000256" key="4">
    <source>
        <dbReference type="ARBA" id="ARBA00022989"/>
    </source>
</evidence>
<evidence type="ECO:0000256" key="1">
    <source>
        <dbReference type="ARBA" id="ARBA00004141"/>
    </source>
</evidence>
<dbReference type="GO" id="GO:0005886">
    <property type="term" value="C:plasma membrane"/>
    <property type="evidence" value="ECO:0007669"/>
    <property type="project" value="UniProtKB-SubCell"/>
</dbReference>
<dbReference type="Pfam" id="PF01925">
    <property type="entry name" value="TauE"/>
    <property type="match status" value="1"/>
</dbReference>
<dbReference type="PANTHER" id="PTHR43701">
    <property type="entry name" value="MEMBRANE TRANSPORTER PROTEIN MJ0441-RELATED"/>
    <property type="match status" value="1"/>
</dbReference>
<dbReference type="InterPro" id="IPR051598">
    <property type="entry name" value="TSUP/Inactive_protease-like"/>
</dbReference>
<keyword evidence="8" id="KW-1185">Reference proteome</keyword>
<proteinExistence type="inferred from homology"/>
<feature type="transmembrane region" description="Helical" evidence="6">
    <location>
        <begin position="233"/>
        <end position="251"/>
    </location>
</feature>
<comment type="similarity">
    <text evidence="2 6">Belongs to the 4-toluene sulfonate uptake permease (TSUP) (TC 2.A.102) family.</text>
</comment>
<comment type="subcellular location">
    <subcellularLocation>
        <location evidence="6">Cell membrane</location>
        <topology evidence="6">Multi-pass membrane protein</topology>
    </subcellularLocation>
    <subcellularLocation>
        <location evidence="1">Membrane</location>
        <topology evidence="1">Multi-pass membrane protein</topology>
    </subcellularLocation>
</comment>
<keyword evidence="6" id="KW-1003">Cell membrane</keyword>
<feature type="transmembrane region" description="Helical" evidence="6">
    <location>
        <begin position="73"/>
        <end position="91"/>
    </location>
</feature>
<evidence type="ECO:0000256" key="3">
    <source>
        <dbReference type="ARBA" id="ARBA00022692"/>
    </source>
</evidence>
<evidence type="ECO:0000256" key="6">
    <source>
        <dbReference type="RuleBase" id="RU363041"/>
    </source>
</evidence>
<dbReference type="InterPro" id="IPR002781">
    <property type="entry name" value="TM_pro_TauE-like"/>
</dbReference>
<evidence type="ECO:0000313" key="8">
    <source>
        <dbReference type="Proteomes" id="UP000078534"/>
    </source>
</evidence>
<keyword evidence="3 6" id="KW-0812">Transmembrane</keyword>
<keyword evidence="4 6" id="KW-1133">Transmembrane helix</keyword>
<dbReference type="AlphaFoldDB" id="A0A179SQR9"/>
<comment type="caution">
    <text evidence="7">The sequence shown here is derived from an EMBL/GenBank/DDBJ whole genome shotgun (WGS) entry which is preliminary data.</text>
</comment>
<dbReference type="RefSeq" id="WP_066340367.1">
    <property type="nucleotide sequence ID" value="NZ_LWSG01000045.1"/>
</dbReference>
<dbReference type="EMBL" id="LWSG01000045">
    <property type="protein sequence ID" value="OAS82632.1"/>
    <property type="molecule type" value="Genomic_DNA"/>
</dbReference>